<gene>
    <name evidence="1" type="ORF">SAMN05444483_106103</name>
</gene>
<keyword evidence="2" id="KW-1185">Reference proteome</keyword>
<evidence type="ECO:0000313" key="2">
    <source>
        <dbReference type="Proteomes" id="UP000183945"/>
    </source>
</evidence>
<dbReference type="AlphaFoldDB" id="A0A1M5I1Q6"/>
<evidence type="ECO:0000313" key="1">
    <source>
        <dbReference type="EMBL" id="SHG22077.1"/>
    </source>
</evidence>
<reference evidence="2" key="1">
    <citation type="submission" date="2016-11" db="EMBL/GenBank/DDBJ databases">
        <authorList>
            <person name="Varghese N."/>
            <person name="Submissions S."/>
        </authorList>
    </citation>
    <scope>NUCLEOTIDE SEQUENCE [LARGE SCALE GENOMIC DNA]</scope>
    <source>
        <strain evidence="2">DSM 24579</strain>
    </source>
</reference>
<proteinExistence type="predicted"/>
<sequence>MLCLAFNNVLSTFYIEKPILNFKLFNLPVVTRNIYREFIFSPLKLDLTGLGDL</sequence>
<protein>
    <submittedName>
        <fullName evidence="1">Uncharacterized protein</fullName>
    </submittedName>
</protein>
<dbReference type="Proteomes" id="UP000183945">
    <property type="component" value="Unassembled WGS sequence"/>
</dbReference>
<accession>A0A1M5I1Q6</accession>
<dbReference type="EMBL" id="FQVT01000006">
    <property type="protein sequence ID" value="SHG22077.1"/>
    <property type="molecule type" value="Genomic_DNA"/>
</dbReference>
<dbReference type="STRING" id="1073325.SAMN05444483_106103"/>
<organism evidence="1 2">
    <name type="scientific">Salegentibacter echinorum</name>
    <dbReference type="NCBI Taxonomy" id="1073325"/>
    <lineage>
        <taxon>Bacteria</taxon>
        <taxon>Pseudomonadati</taxon>
        <taxon>Bacteroidota</taxon>
        <taxon>Flavobacteriia</taxon>
        <taxon>Flavobacteriales</taxon>
        <taxon>Flavobacteriaceae</taxon>
        <taxon>Salegentibacter</taxon>
    </lineage>
</organism>
<name>A0A1M5I1Q6_SALEC</name>